<keyword evidence="5 13" id="KW-0349">Heme</keyword>
<evidence type="ECO:0000256" key="12">
    <source>
        <dbReference type="ARBA" id="ARBA00023136"/>
    </source>
</evidence>
<evidence type="ECO:0000256" key="3">
    <source>
        <dbReference type="ARBA" id="ARBA00004406"/>
    </source>
</evidence>
<dbReference type="GO" id="GO:0016712">
    <property type="term" value="F:oxidoreductase activity, acting on paired donors, with incorporation or reduction of molecular oxygen, reduced flavin or flavoprotein as one donor, and incorporation of one atom of oxygen"/>
    <property type="evidence" value="ECO:0007669"/>
    <property type="project" value="TreeGrafter"/>
</dbReference>
<sequence>METSVSNVVCSINFGQRFQYDDPCFRKLVQSIYRFSEIGTNASAVNYFPILRRLPFPELKEVYEIEKTMKDFMYGMIENHKNTKKPGINRDLIDGYLHEIDRRKEEGLNDEASRSFNEVYLYHTLSDLLFAGTETESTLRWGILYMIKFPHVQAKVQEELDSVVLGDELPSWRQRNKLPYTEATLMEVQRMANITAIGFPHKTTEDTQLFDYFVPKDTSVFINLYSVHVDPTQWSNPDEFNPERFLTEEEKVYNHPALMPFSAGKRACPGENLAKMQLFLFFSAILKKFRLTTTPSNPNPSLEKHYAISLCPSPFEVCAYPR</sequence>
<evidence type="ECO:0000313" key="16">
    <source>
        <dbReference type="Proteomes" id="UP000230750"/>
    </source>
</evidence>
<comment type="similarity">
    <text evidence="4 14">Belongs to the cytochrome P450 family.</text>
</comment>
<proteinExistence type="inferred from homology"/>
<accession>A0A2G8L9G5</accession>
<dbReference type="GO" id="GO:0005506">
    <property type="term" value="F:iron ion binding"/>
    <property type="evidence" value="ECO:0007669"/>
    <property type="project" value="InterPro"/>
</dbReference>
<keyword evidence="9 14" id="KW-0560">Oxidoreductase</keyword>
<organism evidence="15 16">
    <name type="scientific">Stichopus japonicus</name>
    <name type="common">Sea cucumber</name>
    <dbReference type="NCBI Taxonomy" id="307972"/>
    <lineage>
        <taxon>Eukaryota</taxon>
        <taxon>Metazoa</taxon>
        <taxon>Echinodermata</taxon>
        <taxon>Eleutherozoa</taxon>
        <taxon>Echinozoa</taxon>
        <taxon>Holothuroidea</taxon>
        <taxon>Aspidochirotacea</taxon>
        <taxon>Aspidochirotida</taxon>
        <taxon>Stichopodidae</taxon>
        <taxon>Apostichopus</taxon>
    </lineage>
</organism>
<dbReference type="GO" id="GO:0006805">
    <property type="term" value="P:xenobiotic metabolic process"/>
    <property type="evidence" value="ECO:0007669"/>
    <property type="project" value="TreeGrafter"/>
</dbReference>
<evidence type="ECO:0000313" key="15">
    <source>
        <dbReference type="EMBL" id="PIK56908.1"/>
    </source>
</evidence>
<dbReference type="GO" id="GO:0020037">
    <property type="term" value="F:heme binding"/>
    <property type="evidence" value="ECO:0007669"/>
    <property type="project" value="InterPro"/>
</dbReference>
<protein>
    <submittedName>
        <fullName evidence="15">Putative cytochrome P450 2U1</fullName>
    </submittedName>
</protein>
<dbReference type="Pfam" id="PF00067">
    <property type="entry name" value="p450"/>
    <property type="match status" value="1"/>
</dbReference>
<dbReference type="Gene3D" id="1.10.630.10">
    <property type="entry name" value="Cytochrome P450"/>
    <property type="match status" value="1"/>
</dbReference>
<keyword evidence="7" id="KW-0256">Endoplasmic reticulum</keyword>
<dbReference type="GO" id="GO:0005789">
    <property type="term" value="C:endoplasmic reticulum membrane"/>
    <property type="evidence" value="ECO:0007669"/>
    <property type="project" value="UniProtKB-SubCell"/>
</dbReference>
<evidence type="ECO:0000256" key="11">
    <source>
        <dbReference type="ARBA" id="ARBA00023033"/>
    </source>
</evidence>
<evidence type="ECO:0000256" key="8">
    <source>
        <dbReference type="ARBA" id="ARBA00022848"/>
    </source>
</evidence>
<dbReference type="PANTHER" id="PTHR24300:SF397">
    <property type="entry name" value="CYTOCHROME P450 2U1"/>
    <property type="match status" value="1"/>
</dbReference>
<dbReference type="OrthoDB" id="3934656at2759"/>
<dbReference type="PRINTS" id="PR00385">
    <property type="entry name" value="P450"/>
</dbReference>
<keyword evidence="8" id="KW-0492">Microsome</keyword>
<evidence type="ECO:0000256" key="9">
    <source>
        <dbReference type="ARBA" id="ARBA00023002"/>
    </source>
</evidence>
<comment type="cofactor">
    <cofactor evidence="1 13">
        <name>heme</name>
        <dbReference type="ChEBI" id="CHEBI:30413"/>
    </cofactor>
</comment>
<dbReference type="SUPFAM" id="SSF48264">
    <property type="entry name" value="Cytochrome P450"/>
    <property type="match status" value="1"/>
</dbReference>
<dbReference type="STRING" id="307972.A0A2G8L9G5"/>
<keyword evidence="11 14" id="KW-0503">Monooxygenase</keyword>
<evidence type="ECO:0000256" key="13">
    <source>
        <dbReference type="PIRSR" id="PIRSR602401-1"/>
    </source>
</evidence>
<dbReference type="AlphaFoldDB" id="A0A2G8L9G5"/>
<keyword evidence="16" id="KW-1185">Reference proteome</keyword>
<evidence type="ECO:0000256" key="6">
    <source>
        <dbReference type="ARBA" id="ARBA00022723"/>
    </source>
</evidence>
<keyword evidence="12" id="KW-0472">Membrane</keyword>
<dbReference type="InterPro" id="IPR036396">
    <property type="entry name" value="Cyt_P450_sf"/>
</dbReference>
<dbReference type="GO" id="GO:0006082">
    <property type="term" value="P:organic acid metabolic process"/>
    <property type="evidence" value="ECO:0007669"/>
    <property type="project" value="TreeGrafter"/>
</dbReference>
<dbReference type="InterPro" id="IPR001128">
    <property type="entry name" value="Cyt_P450"/>
</dbReference>
<dbReference type="PROSITE" id="PS00086">
    <property type="entry name" value="CYTOCHROME_P450"/>
    <property type="match status" value="1"/>
</dbReference>
<name>A0A2G8L9G5_STIJA</name>
<dbReference type="InterPro" id="IPR002401">
    <property type="entry name" value="Cyt_P450_E_grp-I"/>
</dbReference>
<comment type="caution">
    <text evidence="15">The sequence shown here is derived from an EMBL/GenBank/DDBJ whole genome shotgun (WGS) entry which is preliminary data.</text>
</comment>
<evidence type="ECO:0000256" key="2">
    <source>
        <dbReference type="ARBA" id="ARBA00004174"/>
    </source>
</evidence>
<dbReference type="Proteomes" id="UP000230750">
    <property type="component" value="Unassembled WGS sequence"/>
</dbReference>
<dbReference type="FunFam" id="1.10.630.10:FF:000238">
    <property type="entry name" value="Cytochrome P450 2A6"/>
    <property type="match status" value="1"/>
</dbReference>
<dbReference type="InterPro" id="IPR050182">
    <property type="entry name" value="Cytochrome_P450_fam2"/>
</dbReference>
<dbReference type="EMBL" id="MRZV01000160">
    <property type="protein sequence ID" value="PIK56908.1"/>
    <property type="molecule type" value="Genomic_DNA"/>
</dbReference>
<evidence type="ECO:0000256" key="10">
    <source>
        <dbReference type="ARBA" id="ARBA00023004"/>
    </source>
</evidence>
<reference evidence="15 16" key="1">
    <citation type="journal article" date="2017" name="PLoS Biol.">
        <title>The sea cucumber genome provides insights into morphological evolution and visceral regeneration.</title>
        <authorList>
            <person name="Zhang X."/>
            <person name="Sun L."/>
            <person name="Yuan J."/>
            <person name="Sun Y."/>
            <person name="Gao Y."/>
            <person name="Zhang L."/>
            <person name="Li S."/>
            <person name="Dai H."/>
            <person name="Hamel J.F."/>
            <person name="Liu C."/>
            <person name="Yu Y."/>
            <person name="Liu S."/>
            <person name="Lin W."/>
            <person name="Guo K."/>
            <person name="Jin S."/>
            <person name="Xu P."/>
            <person name="Storey K.B."/>
            <person name="Huan P."/>
            <person name="Zhang T."/>
            <person name="Zhou Y."/>
            <person name="Zhang J."/>
            <person name="Lin C."/>
            <person name="Li X."/>
            <person name="Xing L."/>
            <person name="Huo D."/>
            <person name="Sun M."/>
            <person name="Wang L."/>
            <person name="Mercier A."/>
            <person name="Li F."/>
            <person name="Yang H."/>
            <person name="Xiang J."/>
        </authorList>
    </citation>
    <scope>NUCLEOTIDE SEQUENCE [LARGE SCALE GENOMIC DNA]</scope>
    <source>
        <strain evidence="15">Shaxun</strain>
        <tissue evidence="15">Muscle</tissue>
    </source>
</reference>
<dbReference type="PRINTS" id="PR00463">
    <property type="entry name" value="EP450I"/>
</dbReference>
<keyword evidence="10 13" id="KW-0408">Iron</keyword>
<evidence type="ECO:0000256" key="1">
    <source>
        <dbReference type="ARBA" id="ARBA00001971"/>
    </source>
</evidence>
<dbReference type="InterPro" id="IPR017972">
    <property type="entry name" value="Cyt_P450_CS"/>
</dbReference>
<keyword evidence="6 13" id="KW-0479">Metal-binding</keyword>
<dbReference type="GO" id="GO:0008395">
    <property type="term" value="F:steroid hydroxylase activity"/>
    <property type="evidence" value="ECO:0007669"/>
    <property type="project" value="TreeGrafter"/>
</dbReference>
<evidence type="ECO:0000256" key="7">
    <source>
        <dbReference type="ARBA" id="ARBA00022824"/>
    </source>
</evidence>
<evidence type="ECO:0000256" key="14">
    <source>
        <dbReference type="RuleBase" id="RU000461"/>
    </source>
</evidence>
<comment type="subcellular location">
    <subcellularLocation>
        <location evidence="3">Endoplasmic reticulum membrane</location>
        <topology evidence="3">Peripheral membrane protein</topology>
    </subcellularLocation>
    <subcellularLocation>
        <location evidence="2">Microsome membrane</location>
        <topology evidence="2">Peripheral membrane protein</topology>
    </subcellularLocation>
</comment>
<dbReference type="PANTHER" id="PTHR24300">
    <property type="entry name" value="CYTOCHROME P450 508A4-RELATED"/>
    <property type="match status" value="1"/>
</dbReference>
<feature type="binding site" description="axial binding residue" evidence="13">
    <location>
        <position position="268"/>
    </location>
    <ligand>
        <name>heme</name>
        <dbReference type="ChEBI" id="CHEBI:30413"/>
    </ligand>
    <ligandPart>
        <name>Fe</name>
        <dbReference type="ChEBI" id="CHEBI:18248"/>
    </ligandPart>
</feature>
<evidence type="ECO:0000256" key="5">
    <source>
        <dbReference type="ARBA" id="ARBA00022617"/>
    </source>
</evidence>
<evidence type="ECO:0000256" key="4">
    <source>
        <dbReference type="ARBA" id="ARBA00010617"/>
    </source>
</evidence>
<gene>
    <name evidence="15" type="ORF">BSL78_06171</name>
</gene>